<comment type="caution">
    <text evidence="2">The sequence shown here is derived from an EMBL/GenBank/DDBJ whole genome shotgun (WGS) entry which is preliminary data.</text>
</comment>
<evidence type="ECO:0000313" key="2">
    <source>
        <dbReference type="EMBL" id="PKK87391.1"/>
    </source>
</evidence>
<evidence type="ECO:0008006" key="4">
    <source>
        <dbReference type="Google" id="ProtNLM"/>
    </source>
</evidence>
<dbReference type="Proteomes" id="UP000233256">
    <property type="component" value="Unassembled WGS sequence"/>
</dbReference>
<organism evidence="2 3">
    <name type="scientific">Candidatus Wallbacteria bacterium HGW-Wallbacteria-1</name>
    <dbReference type="NCBI Taxonomy" id="2013854"/>
    <lineage>
        <taxon>Bacteria</taxon>
        <taxon>Candidatus Walliibacteriota</taxon>
    </lineage>
</organism>
<feature type="signal peptide" evidence="1">
    <location>
        <begin position="1"/>
        <end position="38"/>
    </location>
</feature>
<keyword evidence="1" id="KW-0732">Signal</keyword>
<gene>
    <name evidence="2" type="ORF">CVV64_22170</name>
</gene>
<protein>
    <recommendedName>
        <fullName evidence="4">Spore coat protein U domain-containing protein</fullName>
    </recommendedName>
</protein>
<dbReference type="AlphaFoldDB" id="A0A2N1PGB6"/>
<sequence length="180" mass="19557">MFTVQSRKKHLPSRKKIFGLLALVLCATMCFPAFNLYAAETLLDTDYLYLNTVIPSTSEFTLAETAATITLGTPYPIGYTFTHTGDQTVYLTITSTNGLGSQMRLKHLEVNAHIPYSMTFDYDGAGPAGQSPVVNAAQASFGGYDNGYDLQGTFVIVTPAAEIYLAGDYQDTITFTFTGL</sequence>
<accession>A0A2N1PGB6</accession>
<feature type="chain" id="PRO_5014612413" description="Spore coat protein U domain-containing protein" evidence="1">
    <location>
        <begin position="39"/>
        <end position="180"/>
    </location>
</feature>
<evidence type="ECO:0000313" key="3">
    <source>
        <dbReference type="Proteomes" id="UP000233256"/>
    </source>
</evidence>
<dbReference type="EMBL" id="PGXC01000159">
    <property type="protein sequence ID" value="PKK87391.1"/>
    <property type="molecule type" value="Genomic_DNA"/>
</dbReference>
<evidence type="ECO:0000256" key="1">
    <source>
        <dbReference type="SAM" id="SignalP"/>
    </source>
</evidence>
<reference evidence="2 3" key="1">
    <citation type="journal article" date="2017" name="ISME J.">
        <title>Potential for microbial H2 and metal transformations associated with novel bacteria and archaea in deep terrestrial subsurface sediments.</title>
        <authorList>
            <person name="Hernsdorf A.W."/>
            <person name="Amano Y."/>
            <person name="Miyakawa K."/>
            <person name="Ise K."/>
            <person name="Suzuki Y."/>
            <person name="Anantharaman K."/>
            <person name="Probst A."/>
            <person name="Burstein D."/>
            <person name="Thomas B.C."/>
            <person name="Banfield J.F."/>
        </authorList>
    </citation>
    <scope>NUCLEOTIDE SEQUENCE [LARGE SCALE GENOMIC DNA]</scope>
    <source>
        <strain evidence="2">HGW-Wallbacteria-1</strain>
    </source>
</reference>
<proteinExistence type="predicted"/>
<name>A0A2N1PGB6_9BACT</name>